<dbReference type="DisProt" id="DP03996"/>
<evidence type="ECO:0000256" key="7">
    <source>
        <dbReference type="ARBA" id="ARBA00023180"/>
    </source>
</evidence>
<reference evidence="10" key="1">
    <citation type="journal article" date="2009" name="Infect. Immun.">
        <title>Babesia divergens apical membrane antigen 1 and its interaction with the human red blood cell.</title>
        <authorList>
            <person name="Montero E."/>
            <person name="Rodriguez M."/>
            <person name="Oksov Y."/>
            <person name="Lobo C.A."/>
        </authorList>
    </citation>
    <scope>NUCLEOTIDE SEQUENCE</scope>
</reference>
<evidence type="ECO:0000256" key="1">
    <source>
        <dbReference type="ARBA" id="ARBA00004479"/>
    </source>
</evidence>
<feature type="region of interest" description="Disordered" evidence="8">
    <location>
        <begin position="43"/>
        <end position="96"/>
    </location>
</feature>
<feature type="disulfide bond" evidence="11">
    <location>
        <begin position="484"/>
        <end position="502"/>
    </location>
</feature>
<keyword evidence="4" id="KW-0732">Signal</keyword>
<keyword evidence="11" id="KW-0002">3D-structure</keyword>
<dbReference type="EvolutionaryTrace" id="C0IR59"/>
<comment type="subcellular location">
    <subcellularLocation>
        <location evidence="1">Membrane</location>
        <topology evidence="1">Single-pass type I membrane protein</topology>
    </subcellularLocation>
</comment>
<dbReference type="Pfam" id="PF02430">
    <property type="entry name" value="AMA-1"/>
    <property type="match status" value="1"/>
</dbReference>
<organism evidence="10">
    <name type="scientific">Babesia divergens</name>
    <dbReference type="NCBI Taxonomy" id="32595"/>
    <lineage>
        <taxon>Eukaryota</taxon>
        <taxon>Sar</taxon>
        <taxon>Alveolata</taxon>
        <taxon>Apicomplexa</taxon>
        <taxon>Aconoidasida</taxon>
        <taxon>Piroplasmida</taxon>
        <taxon>Babesiidae</taxon>
        <taxon>Babesia</taxon>
    </lineage>
</organism>
<evidence type="ECO:0007829" key="11">
    <source>
        <dbReference type="PDB" id="4APM"/>
    </source>
</evidence>
<evidence type="ECO:0000256" key="4">
    <source>
        <dbReference type="ARBA" id="ARBA00022729"/>
    </source>
</evidence>
<keyword evidence="7" id="KW-0325">Glycoprotein</keyword>
<evidence type="ECO:0000256" key="6">
    <source>
        <dbReference type="ARBA" id="ARBA00023136"/>
    </source>
</evidence>
<feature type="binding site" evidence="11">
    <location>
        <position position="209"/>
    </location>
    <ligand>
        <name>Ca(2+)</name>
        <dbReference type="ChEBI" id="CHEBI:29108"/>
    </ligand>
</feature>
<evidence type="ECO:0000313" key="10">
    <source>
        <dbReference type="EMBL" id="ACC96234.2"/>
    </source>
</evidence>
<reference evidence="10" key="3">
    <citation type="submission" date="2013-02" db="EMBL/GenBank/DDBJ databases">
        <authorList>
            <person name="Wan P."/>
            <person name="Zhou L."/>
            <person name="Li G."/>
        </authorList>
    </citation>
    <scope>NUCLEOTIDE SEQUENCE</scope>
</reference>
<evidence type="ECO:0000256" key="5">
    <source>
        <dbReference type="ARBA" id="ARBA00022989"/>
    </source>
</evidence>
<feature type="compositionally biased region" description="Acidic residues" evidence="8">
    <location>
        <begin position="71"/>
        <end position="80"/>
    </location>
</feature>
<dbReference type="SMR" id="C0IR59"/>
<keyword evidence="11" id="KW-0106">Calcium</keyword>
<dbReference type="InterPro" id="IPR003298">
    <property type="entry name" value="Apmem_Ag1"/>
</dbReference>
<sequence>MEATTTAKTGIWKKYLTLVVPILCVVILSGEVVPTEAAFHIRENEPKRRTSRRDGGRSSRRQTTNSRLSADDDDSDDGDDSDRPRGRQQSSKSTPKDIWGRYMAKFDLAKSHGSGIYVDLGGTERVGATQHRMPTGKCPVMGKVINLGNNADFLNRISAENPQDRGLAFPDTAVAVTRNSNARNRAAAEKTEIILSPVSAADLVRWGYDGNDVANCAEYAGNIIPASDTATKYRYPCVYDAKEEMCHILFTPMQYNRGSRYCDNDGSQDEGTSSLLCMEPMKSGIDAHLYYGSSRVDKKWEENCPMYPVKDAIFGRGANGSCVAIESAFEEFTRDAEECSALMFENAAADLEIDEEADNFDELKTLSDGLRNIKASKIAQALFSPIAKAGTSAKNSKGVGMNWANYDSNTGLCRVIEETPNCLIIDAGSFAMTAVGSPLEQDAVPFPCDIVTNGYIEPRPRSRHRNTTPIFEVTTALSREALKCSKYVHEKYSESCGTYYYCSEEKPSSWAFWRNLDWKRVAKYVMSLIAIAILYMAIHWTYKRLWTTKAKPESDEYERFMSKYDYDEGIHTKGHMDQQLRSDAYVWGEAAARPSDVTPVHLSKVQ</sequence>
<dbReference type="PDB" id="4APM">
    <property type="method" value="X-ray"/>
    <property type="resolution" value="2.30 A"/>
    <property type="chains" value="A=93-517"/>
</dbReference>
<dbReference type="EMBL" id="EU486539">
    <property type="protein sequence ID" value="ACC96234.2"/>
    <property type="molecule type" value="mRNA"/>
</dbReference>
<dbReference type="GO" id="GO:0016020">
    <property type="term" value="C:membrane"/>
    <property type="evidence" value="ECO:0007669"/>
    <property type="project" value="UniProtKB-SubCell"/>
</dbReference>
<feature type="compositionally biased region" description="Basic and acidic residues" evidence="8">
    <location>
        <begin position="43"/>
        <end position="57"/>
    </location>
</feature>
<evidence type="ECO:0000256" key="8">
    <source>
        <dbReference type="SAM" id="MobiDB-lite"/>
    </source>
</evidence>
<name>C0IR59_BABDI</name>
<dbReference type="PRINTS" id="PR01361">
    <property type="entry name" value="MEROZOITESA"/>
</dbReference>
<feature type="transmembrane region" description="Helical" evidence="9">
    <location>
        <begin position="524"/>
        <end position="542"/>
    </location>
</feature>
<protein>
    <submittedName>
        <fullName evidence="10">Apical membrane antigen 1</fullName>
    </submittedName>
</protein>
<dbReference type="VEuPathDB" id="PiroplasmaDB:Bdiv_023990c"/>
<dbReference type="GO" id="GO:0046872">
    <property type="term" value="F:metal ion binding"/>
    <property type="evidence" value="ECO:0007669"/>
    <property type="project" value="UniProtKB-KW"/>
</dbReference>
<comment type="similarity">
    <text evidence="2">Belongs to the apicomplexan parasites AMA1 family.</text>
</comment>
<dbReference type="AlphaFoldDB" id="C0IR59"/>
<feature type="binding site" evidence="11">
    <location>
        <position position="207"/>
    </location>
    <ligand>
        <name>Ca(2+)</name>
        <dbReference type="ChEBI" id="CHEBI:29108"/>
    </ligand>
</feature>
<keyword evidence="11" id="KW-0479">Metal-binding</keyword>
<reference evidence="11" key="2">
    <citation type="journal article" date="2013" name="Protein Sci.">
        <title>Babesia divergens and Neospora caninum apical membrane antigen 1 structures reveal selectivity and plasticity in apicomplexan parasite host cell invasion.</title>
        <authorList>
            <person name="Tonkin M.L."/>
            <person name="Crawford J."/>
            <person name="Lebrun M.L."/>
            <person name="Boulanger M.J."/>
        </authorList>
    </citation>
    <scope>X-RAY CRYSTALLOGRAPHY (2.30 ANGSTROMS) OF 93-517 IN COMPLEX WITH CA(2+)</scope>
    <scope>DISULFIDE BONDS</scope>
</reference>
<evidence type="ECO:0000256" key="9">
    <source>
        <dbReference type="SAM" id="Phobius"/>
    </source>
</evidence>
<keyword evidence="5 9" id="KW-1133">Transmembrane helix</keyword>
<evidence type="ECO:0000256" key="3">
    <source>
        <dbReference type="ARBA" id="ARBA00022692"/>
    </source>
</evidence>
<dbReference type="Gene3D" id="2.60.40.4360">
    <property type="match status" value="1"/>
</dbReference>
<feature type="disulfide bond" evidence="11">
    <location>
        <begin position="339"/>
        <end position="413"/>
    </location>
</feature>
<proteinExistence type="evidence at protein level"/>
<feature type="disulfide bond" evidence="11">
    <location>
        <begin position="216"/>
        <end position="246"/>
    </location>
</feature>
<feature type="disulfide bond" evidence="11">
    <location>
        <begin position="138"/>
        <end position="304"/>
    </location>
</feature>
<accession>C0IR59</accession>
<keyword evidence="6 9" id="KW-0472">Membrane</keyword>
<feature type="disulfide bond" evidence="11">
    <location>
        <begin position="448"/>
        <end position="496"/>
    </location>
</feature>
<evidence type="ECO:0000256" key="2">
    <source>
        <dbReference type="ARBA" id="ARBA00007098"/>
    </source>
</evidence>
<keyword evidence="3 9" id="KW-0812">Transmembrane</keyword>
<dbReference type="SMART" id="SM00815">
    <property type="entry name" value="AMA-1"/>
    <property type="match status" value="1"/>
</dbReference>
<dbReference type="Gene3D" id="3.50.4.10">
    <property type="entry name" value="Hepatocyte Growth Factor"/>
    <property type="match status" value="3"/>
</dbReference>
<feature type="disulfide bond" evidence="11">
    <location>
        <begin position="322"/>
        <end position="422"/>
    </location>
</feature>
<dbReference type="PDBsum" id="4APM"/>